<evidence type="ECO:0000256" key="1">
    <source>
        <dbReference type="SAM" id="MobiDB-lite"/>
    </source>
</evidence>
<feature type="region of interest" description="Disordered" evidence="1">
    <location>
        <begin position="344"/>
        <end position="373"/>
    </location>
</feature>
<dbReference type="EMBL" id="VFQX01000012">
    <property type="protein sequence ID" value="KAF0982103.1"/>
    <property type="molecule type" value="Genomic_DNA"/>
</dbReference>
<dbReference type="OrthoDB" id="10507671at2759"/>
<dbReference type="VEuPathDB" id="AmoebaDB:FDP41_011964"/>
<dbReference type="RefSeq" id="XP_044566816.1">
    <property type="nucleotide sequence ID" value="XM_044702431.1"/>
</dbReference>
<dbReference type="VEuPathDB" id="AmoebaDB:NF0069360"/>
<feature type="compositionally biased region" description="Acidic residues" evidence="1">
    <location>
        <begin position="682"/>
        <end position="698"/>
    </location>
</feature>
<dbReference type="GeneID" id="68119179"/>
<accession>A0A6A5BVL4</accession>
<evidence type="ECO:0000313" key="3">
    <source>
        <dbReference type="Proteomes" id="UP000444721"/>
    </source>
</evidence>
<name>A0A6A5BVL4_NAEFO</name>
<evidence type="ECO:0000313" key="2">
    <source>
        <dbReference type="EMBL" id="KAF0982103.1"/>
    </source>
</evidence>
<feature type="region of interest" description="Disordered" evidence="1">
    <location>
        <begin position="619"/>
        <end position="698"/>
    </location>
</feature>
<gene>
    <name evidence="2" type="ORF">FDP41_011964</name>
</gene>
<reference evidence="2 3" key="1">
    <citation type="journal article" date="2019" name="Sci. Rep.">
        <title>Nanopore sequencing improves the draft genome of the human pathogenic amoeba Naegleria fowleri.</title>
        <authorList>
            <person name="Liechti N."/>
            <person name="Schurch N."/>
            <person name="Bruggmann R."/>
            <person name="Wittwer M."/>
        </authorList>
    </citation>
    <scope>NUCLEOTIDE SEQUENCE [LARGE SCALE GENOMIC DNA]</scope>
    <source>
        <strain evidence="2 3">ATCC 30894</strain>
    </source>
</reference>
<feature type="compositionally biased region" description="Low complexity" evidence="1">
    <location>
        <begin position="569"/>
        <end position="603"/>
    </location>
</feature>
<protein>
    <submittedName>
        <fullName evidence="2">Uncharacterized protein</fullName>
    </submittedName>
</protein>
<feature type="compositionally biased region" description="Low complexity" evidence="1">
    <location>
        <begin position="344"/>
        <end position="358"/>
    </location>
</feature>
<feature type="region of interest" description="Disordered" evidence="1">
    <location>
        <begin position="569"/>
        <end position="606"/>
    </location>
</feature>
<dbReference type="OMA" id="WVLFFIE"/>
<feature type="compositionally biased region" description="Low complexity" evidence="1">
    <location>
        <begin position="619"/>
        <end position="643"/>
    </location>
</feature>
<organism evidence="2 3">
    <name type="scientific">Naegleria fowleri</name>
    <name type="common">Brain eating amoeba</name>
    <dbReference type="NCBI Taxonomy" id="5763"/>
    <lineage>
        <taxon>Eukaryota</taxon>
        <taxon>Discoba</taxon>
        <taxon>Heterolobosea</taxon>
        <taxon>Tetramitia</taxon>
        <taxon>Eutetramitia</taxon>
        <taxon>Vahlkampfiidae</taxon>
        <taxon>Naegleria</taxon>
    </lineage>
</organism>
<comment type="caution">
    <text evidence="2">The sequence shown here is derived from an EMBL/GenBank/DDBJ whole genome shotgun (WGS) entry which is preliminary data.</text>
</comment>
<proteinExistence type="predicted"/>
<sequence>MSPSTRLGHRGHYEDDDEESSTNYEDLFPSITSPTSKIKSLKSLKAIHKEISSILNPKLEQCRFVCPATQIISESRHRVVILSLIYHRQNRGEYAVFIFNENLKLRECIPIKSFNFFVQLQQPPYNSPHSQHHHHHVKRNPYDEEMIIKFQKSNMWLKSDENDDEYEDDYTALSDDHEFKKQEWKRHKFLASSTRLVLYQVLNEDELVQDFVFSFQNDQQLMTCLMTLSNICSEMDVENQHLTFDQIFELPYDLEYAIYKDEMYDETKSNIYRPPNGYQFFTSLSNIKDQMKRAHTFMNLSQQSILLRQQIQRKALEQSFASLSSQISNSNKKLSSKMSSSILSVGTSPTSSLLSSSLHNKEEKRKSLNNNNNSSLYSSLLQSALMNNSNSSMNGLQSKSGAAKSTPQPFEWVLFFIERYELDVNEIEFLNPLYQDMEDEEELTEIKIIEKKKATLVEEDLVTIPSVTTTSSFNNGNGAKKNSTLGTGPEEDEYAWLLKRSENDIEEYVNSIQAHYVQNVTKSVTQVSSTPSNKNGGISMIAKTGVTHNTSSVSTSSKVAQITKIVTSHQQASSLSPLQSTSSSNSTATVTPTTTTTAPKLSSEPIQVSGYQSSLISKLQSISSPTTTTTSNSPPTSTSNNSTQPVSNVKVIASTKHANVAAQQQKEEDDSDISISISSSSEGEDDDDDLMLSSDDDE</sequence>
<feature type="region of interest" description="Disordered" evidence="1">
    <location>
        <begin position="1"/>
        <end position="24"/>
    </location>
</feature>
<dbReference type="Proteomes" id="UP000444721">
    <property type="component" value="Unassembled WGS sequence"/>
</dbReference>
<dbReference type="AlphaFoldDB" id="A0A6A5BVL4"/>
<dbReference type="VEuPathDB" id="AmoebaDB:NfTy_022980"/>
<keyword evidence="3" id="KW-1185">Reference proteome</keyword>